<dbReference type="AlphaFoldDB" id="A0A2P4ZXB4"/>
<comment type="similarity">
    <text evidence="2">Belongs to the cytochrome P450 family.</text>
</comment>
<proteinExistence type="inferred from homology"/>
<dbReference type="PRINTS" id="PR00465">
    <property type="entry name" value="EP450IV"/>
</dbReference>
<dbReference type="GO" id="GO:0016705">
    <property type="term" value="F:oxidoreductase activity, acting on paired donors, with incorporation or reduction of molecular oxygen"/>
    <property type="evidence" value="ECO:0007669"/>
    <property type="project" value="InterPro"/>
</dbReference>
<comment type="cofactor">
    <cofactor evidence="1 8">
        <name>heme</name>
        <dbReference type="ChEBI" id="CHEBI:30413"/>
    </cofactor>
</comment>
<evidence type="ECO:0000256" key="1">
    <source>
        <dbReference type="ARBA" id="ARBA00001971"/>
    </source>
</evidence>
<organism evidence="10 11">
    <name type="scientific">Trichoderma gamsii</name>
    <dbReference type="NCBI Taxonomy" id="398673"/>
    <lineage>
        <taxon>Eukaryota</taxon>
        <taxon>Fungi</taxon>
        <taxon>Dikarya</taxon>
        <taxon>Ascomycota</taxon>
        <taxon>Pezizomycotina</taxon>
        <taxon>Sordariomycetes</taxon>
        <taxon>Hypocreomycetidae</taxon>
        <taxon>Hypocreales</taxon>
        <taxon>Hypocreaceae</taxon>
        <taxon>Trichoderma</taxon>
    </lineage>
</organism>
<dbReference type="RefSeq" id="XP_018666416.1">
    <property type="nucleotide sequence ID" value="XM_018800274.1"/>
</dbReference>
<feature type="binding site" description="axial binding residue" evidence="8">
    <location>
        <position position="454"/>
    </location>
    <ligand>
        <name>heme</name>
        <dbReference type="ChEBI" id="CHEBI:30413"/>
    </ligand>
    <ligandPart>
        <name>Fe</name>
        <dbReference type="ChEBI" id="CHEBI:18248"/>
    </ligandPart>
</feature>
<dbReference type="InterPro" id="IPR002403">
    <property type="entry name" value="Cyt_P450_E_grp-IV"/>
</dbReference>
<evidence type="ECO:0000256" key="8">
    <source>
        <dbReference type="PIRSR" id="PIRSR602403-1"/>
    </source>
</evidence>
<evidence type="ECO:0000313" key="11">
    <source>
        <dbReference type="Proteomes" id="UP000054821"/>
    </source>
</evidence>
<dbReference type="GO" id="GO:0020037">
    <property type="term" value="F:heme binding"/>
    <property type="evidence" value="ECO:0007669"/>
    <property type="project" value="InterPro"/>
</dbReference>
<dbReference type="Gene3D" id="1.10.630.10">
    <property type="entry name" value="Cytochrome P450"/>
    <property type="match status" value="1"/>
</dbReference>
<dbReference type="InterPro" id="IPR036396">
    <property type="entry name" value="Cyt_P450_sf"/>
</dbReference>
<keyword evidence="5" id="KW-0560">Oxidoreductase</keyword>
<dbReference type="GO" id="GO:0004497">
    <property type="term" value="F:monooxygenase activity"/>
    <property type="evidence" value="ECO:0007669"/>
    <property type="project" value="UniProtKB-KW"/>
</dbReference>
<evidence type="ECO:0000256" key="6">
    <source>
        <dbReference type="ARBA" id="ARBA00023004"/>
    </source>
</evidence>
<dbReference type="PANTHER" id="PTHR46206">
    <property type="entry name" value="CYTOCHROME P450"/>
    <property type="match status" value="1"/>
</dbReference>
<keyword evidence="11" id="KW-1185">Reference proteome</keyword>
<gene>
    <name evidence="10" type="ORF">TGAM01_v202043</name>
</gene>
<keyword evidence="6 8" id="KW-0408">Iron</keyword>
<evidence type="ECO:0000256" key="2">
    <source>
        <dbReference type="ARBA" id="ARBA00010617"/>
    </source>
</evidence>
<keyword evidence="9" id="KW-0812">Transmembrane</keyword>
<keyword evidence="7" id="KW-0503">Monooxygenase</keyword>
<name>A0A2P4ZXB4_9HYPO</name>
<dbReference type="PANTHER" id="PTHR46206:SF2">
    <property type="entry name" value="CYTOCHROME P450 MONOOXYGENASE AUSG-RELATED"/>
    <property type="match status" value="1"/>
</dbReference>
<evidence type="ECO:0000256" key="9">
    <source>
        <dbReference type="SAM" id="Phobius"/>
    </source>
</evidence>
<feature type="transmembrane region" description="Helical" evidence="9">
    <location>
        <begin position="12"/>
        <end position="35"/>
    </location>
</feature>
<evidence type="ECO:0000256" key="5">
    <source>
        <dbReference type="ARBA" id="ARBA00023002"/>
    </source>
</evidence>
<dbReference type="GO" id="GO:0005506">
    <property type="term" value="F:iron ion binding"/>
    <property type="evidence" value="ECO:0007669"/>
    <property type="project" value="InterPro"/>
</dbReference>
<keyword evidence="3 8" id="KW-0349">Heme</keyword>
<evidence type="ECO:0000256" key="3">
    <source>
        <dbReference type="ARBA" id="ARBA00022617"/>
    </source>
</evidence>
<sequence>MALAISDSLDGFGPSLPLIFVSAFLGLFAIVILHWTTSASIPVINKYSGDFFLKKAHAEFLTNCRKLISDGVAKYNGPFRVITTLGSRVILPARFADWVKNCKDLDHVQLVADEYFAHYPGFDGNGVVVDPSRMMINVTKTKLNQNWRKSITMSISSPRLTSTYEWSSKDGNWRPVPWGQDVARYIGRMSSAVFVGAELARDAQWQHLILTYTINLFNGVRALRTWPRFTRMFIHWFLPECRTCRKQLALARQLLQPVLMKRREAINEAINDGQPPPMFDDTIAYIEEIAAGRPFDPAATQLAFAIAAMHTTTELLKQTLVDICLHPELINPLRNEAKDAIAQHGWTTAGMFQMQLMDSVIKESQRMKPGSLVNLERKALKDVTLPDGSLLPKGTNVAVDTANMWNADIYKDPAVYDGYRFYNIRKAGGSASNAAQLVSVNSDFIAFGLGPSVCPGRFMVANELKAALATILMQYDVRLPQGKRPQIMYYGFEMLSDPTTVIEVKRRTD</sequence>
<dbReference type="CDD" id="cd11041">
    <property type="entry name" value="CYP503A1-like"/>
    <property type="match status" value="1"/>
</dbReference>
<evidence type="ECO:0000313" key="10">
    <source>
        <dbReference type="EMBL" id="PON28935.1"/>
    </source>
</evidence>
<keyword evidence="9" id="KW-1133">Transmembrane helix</keyword>
<dbReference type="SUPFAM" id="SSF48264">
    <property type="entry name" value="Cytochrome P450"/>
    <property type="match status" value="1"/>
</dbReference>
<reference evidence="10 11" key="1">
    <citation type="journal article" date="2016" name="Genome Announc.">
        <title>Draft Whole-Genome Sequence of Trichoderma gamsii T6085, a Promising Biocontrol Agent of Fusarium Head Blight on Wheat.</title>
        <authorList>
            <person name="Baroncelli R."/>
            <person name="Zapparata A."/>
            <person name="Piaggeschi G."/>
            <person name="Sarrocco S."/>
            <person name="Vannacci G."/>
        </authorList>
    </citation>
    <scope>NUCLEOTIDE SEQUENCE [LARGE SCALE GENOMIC DNA]</scope>
    <source>
        <strain evidence="10 11">T6085</strain>
    </source>
</reference>
<accession>A0A2P4ZXB4</accession>
<keyword evidence="9" id="KW-0472">Membrane</keyword>
<evidence type="ECO:0000256" key="7">
    <source>
        <dbReference type="ARBA" id="ARBA00023033"/>
    </source>
</evidence>
<comment type="caution">
    <text evidence="10">The sequence shown here is derived from an EMBL/GenBank/DDBJ whole genome shotgun (WGS) entry which is preliminary data.</text>
</comment>
<dbReference type="GeneID" id="29980357"/>
<dbReference type="EMBL" id="JPDN02000005">
    <property type="protein sequence ID" value="PON28935.1"/>
    <property type="molecule type" value="Genomic_DNA"/>
</dbReference>
<dbReference type="STRING" id="398673.A0A2P4ZXB4"/>
<dbReference type="Proteomes" id="UP000054821">
    <property type="component" value="Unassembled WGS sequence"/>
</dbReference>
<evidence type="ECO:0000256" key="4">
    <source>
        <dbReference type="ARBA" id="ARBA00022723"/>
    </source>
</evidence>
<dbReference type="InterPro" id="IPR001128">
    <property type="entry name" value="Cyt_P450"/>
</dbReference>
<dbReference type="Pfam" id="PF00067">
    <property type="entry name" value="p450"/>
    <property type="match status" value="1"/>
</dbReference>
<protein>
    <submittedName>
        <fullName evidence="10">Cytochrome P450</fullName>
    </submittedName>
</protein>
<keyword evidence="4 8" id="KW-0479">Metal-binding</keyword>